<dbReference type="STRING" id="265719.SAMN04488509_101463"/>
<dbReference type="EMBL" id="FNAG01000001">
    <property type="protein sequence ID" value="SDD15275.1"/>
    <property type="molecule type" value="Genomic_DNA"/>
</dbReference>
<evidence type="ECO:0000313" key="4">
    <source>
        <dbReference type="EMBL" id="SDD15275.1"/>
    </source>
</evidence>
<dbReference type="SUPFAM" id="SSF53448">
    <property type="entry name" value="Nucleotide-diphospho-sugar transferases"/>
    <property type="match status" value="1"/>
</dbReference>
<dbReference type="OrthoDB" id="9806837at2"/>
<dbReference type="FunFam" id="3.90.550.10:FF:000003">
    <property type="entry name" value="2-C-methyl-D-erythritol 4-phosphate cytidylyltransferase"/>
    <property type="match status" value="1"/>
</dbReference>
<dbReference type="AlphaFoldDB" id="A0A1G6SGP2"/>
<evidence type="ECO:0000256" key="1">
    <source>
        <dbReference type="ARBA" id="ARBA00022679"/>
    </source>
</evidence>
<dbReference type="InterPro" id="IPR029044">
    <property type="entry name" value="Nucleotide-diphossugar_trans"/>
</dbReference>
<dbReference type="InterPro" id="IPR034683">
    <property type="entry name" value="IspD/TarI"/>
</dbReference>
<gene>
    <name evidence="3" type="primary">ispD</name>
    <name evidence="4" type="ORF">SAMN04488509_101463</name>
</gene>
<comment type="function">
    <text evidence="3">Catalyzes the formation of 4-diphosphocytidyl-2-C-methyl-D-erythritol from CTP and 2-C-methyl-D-erythritol 4-phosphate (MEP).</text>
</comment>
<dbReference type="GO" id="GO:0050518">
    <property type="term" value="F:2-C-methyl-D-erythritol 4-phosphate cytidylyltransferase activity"/>
    <property type="evidence" value="ECO:0007669"/>
    <property type="project" value="UniProtKB-UniRule"/>
</dbReference>
<organism evidence="4 5">
    <name type="scientific">Aquimonas voraii</name>
    <dbReference type="NCBI Taxonomy" id="265719"/>
    <lineage>
        <taxon>Bacteria</taxon>
        <taxon>Pseudomonadati</taxon>
        <taxon>Pseudomonadota</taxon>
        <taxon>Gammaproteobacteria</taxon>
        <taxon>Lysobacterales</taxon>
        <taxon>Lysobacteraceae</taxon>
        <taxon>Aquimonas</taxon>
    </lineage>
</organism>
<feature type="site" description="Transition state stabilizer" evidence="3">
    <location>
        <position position="17"/>
    </location>
</feature>
<evidence type="ECO:0000256" key="2">
    <source>
        <dbReference type="ARBA" id="ARBA00022695"/>
    </source>
</evidence>
<comment type="similarity">
    <text evidence="3">Belongs to the IspD/TarI cytidylyltransferase family. IspD subfamily.</text>
</comment>
<dbReference type="GO" id="GO:0019288">
    <property type="term" value="P:isopentenyl diphosphate biosynthetic process, methylerythritol 4-phosphate pathway"/>
    <property type="evidence" value="ECO:0007669"/>
    <property type="project" value="UniProtKB-UniRule"/>
</dbReference>
<dbReference type="UniPathway" id="UPA00056">
    <property type="reaction ID" value="UER00093"/>
</dbReference>
<keyword evidence="5" id="KW-1185">Reference proteome</keyword>
<dbReference type="RefSeq" id="WP_091238323.1">
    <property type="nucleotide sequence ID" value="NZ_FNAG01000001.1"/>
</dbReference>
<name>A0A1G6SGP2_9GAMM</name>
<dbReference type="EC" id="2.7.7.60" evidence="3"/>
<keyword evidence="1 3" id="KW-0808">Transferase</keyword>
<feature type="site" description="Positions MEP for the nucleophilic attack" evidence="3">
    <location>
        <position position="219"/>
    </location>
</feature>
<dbReference type="CDD" id="cd02516">
    <property type="entry name" value="CDP-ME_synthetase"/>
    <property type="match status" value="1"/>
</dbReference>
<dbReference type="InterPro" id="IPR001228">
    <property type="entry name" value="IspD"/>
</dbReference>
<keyword evidence="3" id="KW-0414">Isoprene biosynthesis</keyword>
<dbReference type="HAMAP" id="MF_00108">
    <property type="entry name" value="IspD"/>
    <property type="match status" value="1"/>
</dbReference>
<dbReference type="Gene3D" id="3.90.550.10">
    <property type="entry name" value="Spore Coat Polysaccharide Biosynthesis Protein SpsA, Chain A"/>
    <property type="match status" value="1"/>
</dbReference>
<dbReference type="Pfam" id="PF01128">
    <property type="entry name" value="IspD"/>
    <property type="match status" value="1"/>
</dbReference>
<feature type="site" description="Transition state stabilizer" evidence="3">
    <location>
        <position position="24"/>
    </location>
</feature>
<keyword evidence="2 3" id="KW-0548">Nucleotidyltransferase</keyword>
<evidence type="ECO:0000256" key="3">
    <source>
        <dbReference type="HAMAP-Rule" id="MF_00108"/>
    </source>
</evidence>
<dbReference type="PANTHER" id="PTHR32125">
    <property type="entry name" value="2-C-METHYL-D-ERYTHRITOL 4-PHOSPHATE CYTIDYLYLTRANSFERASE, CHLOROPLASTIC"/>
    <property type="match status" value="1"/>
</dbReference>
<dbReference type="Proteomes" id="UP000199603">
    <property type="component" value="Unassembled WGS sequence"/>
</dbReference>
<dbReference type="PANTHER" id="PTHR32125:SF4">
    <property type="entry name" value="2-C-METHYL-D-ERYTHRITOL 4-PHOSPHATE CYTIDYLYLTRANSFERASE, CHLOROPLASTIC"/>
    <property type="match status" value="1"/>
</dbReference>
<reference evidence="4 5" key="1">
    <citation type="submission" date="2016-10" db="EMBL/GenBank/DDBJ databases">
        <authorList>
            <person name="de Groot N.N."/>
        </authorList>
    </citation>
    <scope>NUCLEOTIDE SEQUENCE [LARGE SCALE GENOMIC DNA]</scope>
    <source>
        <strain evidence="4 5">DSM 16957</strain>
    </source>
</reference>
<accession>A0A1G6SGP2</accession>
<feature type="site" description="Positions MEP for the nucleophilic attack" evidence="3">
    <location>
        <position position="163"/>
    </location>
</feature>
<dbReference type="NCBIfam" id="TIGR00453">
    <property type="entry name" value="ispD"/>
    <property type="match status" value="1"/>
</dbReference>
<proteinExistence type="inferred from homology"/>
<sequence length="236" mass="24915">MSPRVWAVLPAAGSGQRMGSAVPKQYLTLAGGSVLEHSLRAVLAHPEVAGAVVALSAGDARWPGWTTLDGKPVLRVEGGAERADSVRAALRLLAAREDADALWALVHDAARPCLRAEDLDRLISRCLAAGEGGLLAAPVRDTLKRVDPARPARDQRALGTEPRAGLWRALTPQLFPLQALLAALEAAEAQSPAVTDEAMAMERAGVRPLLVEGADDNLKITTPADLALAEFLLSRR</sequence>
<protein>
    <recommendedName>
        <fullName evidence="3">2-C-methyl-D-erythritol 4-phosphate cytidylyltransferase</fullName>
        <ecNumber evidence="3">2.7.7.60</ecNumber>
    </recommendedName>
    <alternativeName>
        <fullName evidence="3">4-diphosphocytidyl-2C-methyl-D-erythritol synthase</fullName>
    </alternativeName>
    <alternativeName>
        <fullName evidence="3">MEP cytidylyltransferase</fullName>
        <shortName evidence="3">MCT</shortName>
    </alternativeName>
</protein>
<comment type="catalytic activity">
    <reaction evidence="3">
        <text>2-C-methyl-D-erythritol 4-phosphate + CTP + H(+) = 4-CDP-2-C-methyl-D-erythritol + diphosphate</text>
        <dbReference type="Rhea" id="RHEA:13429"/>
        <dbReference type="ChEBI" id="CHEBI:15378"/>
        <dbReference type="ChEBI" id="CHEBI:33019"/>
        <dbReference type="ChEBI" id="CHEBI:37563"/>
        <dbReference type="ChEBI" id="CHEBI:57823"/>
        <dbReference type="ChEBI" id="CHEBI:58262"/>
        <dbReference type="EC" id="2.7.7.60"/>
    </reaction>
</comment>
<dbReference type="InterPro" id="IPR050088">
    <property type="entry name" value="IspD/TarI_cytidylyltransf_bact"/>
</dbReference>
<evidence type="ECO:0000313" key="5">
    <source>
        <dbReference type="Proteomes" id="UP000199603"/>
    </source>
</evidence>
<comment type="pathway">
    <text evidence="3">Isoprenoid biosynthesis; isopentenyl diphosphate biosynthesis via DXP pathway; isopentenyl diphosphate from 1-deoxy-D-xylulose 5-phosphate: step 2/6.</text>
</comment>